<keyword evidence="2" id="KW-0964">Secreted</keyword>
<organism evidence="5 6">
    <name type="scientific">Crocodylus porosus</name>
    <name type="common">Saltwater crocodile</name>
    <name type="synonym">Estuarine crocodile</name>
    <dbReference type="NCBI Taxonomy" id="8502"/>
    <lineage>
        <taxon>Eukaryota</taxon>
        <taxon>Metazoa</taxon>
        <taxon>Chordata</taxon>
        <taxon>Craniata</taxon>
        <taxon>Vertebrata</taxon>
        <taxon>Euteleostomi</taxon>
        <taxon>Archelosauria</taxon>
        <taxon>Archosauria</taxon>
        <taxon>Crocodylia</taxon>
        <taxon>Longirostres</taxon>
        <taxon>Crocodylidae</taxon>
        <taxon>Crocodylus</taxon>
    </lineage>
</organism>
<accession>A0A7M4EKW2</accession>
<dbReference type="Pfam" id="PF01759">
    <property type="entry name" value="NTR"/>
    <property type="match status" value="1"/>
</dbReference>
<evidence type="ECO:0000313" key="5">
    <source>
        <dbReference type="Ensembl" id="ENSCPRP00005010672.1"/>
    </source>
</evidence>
<reference evidence="5" key="2">
    <citation type="submission" date="2025-09" db="UniProtKB">
        <authorList>
            <consortium name="Ensembl"/>
        </authorList>
    </citation>
    <scope>IDENTIFICATION</scope>
</reference>
<dbReference type="OMA" id="EESSWVE"/>
<dbReference type="AlphaFoldDB" id="A0A7M4EKW2"/>
<dbReference type="InterPro" id="IPR018933">
    <property type="entry name" value="Netrin_module_non-TIMP"/>
</dbReference>
<dbReference type="InterPro" id="IPR001134">
    <property type="entry name" value="Netrin_domain"/>
</dbReference>
<sequence length="130" mass="14209">SQKAVYKPHINRPPATGVGVTEGGAGGVPCPCLIPSSLTAGDVGVQVGQRRWFLVRASCRLRLASGRRYLLMGQDGETHDPQGQPRYLLEESSWVEELPDARRCEATAHRSLCAQLRTFQEAYSQNGCKV</sequence>
<proteinExistence type="predicted"/>
<comment type="subcellular location">
    <subcellularLocation>
        <location evidence="1">Secreted</location>
    </subcellularLocation>
</comment>
<evidence type="ECO:0000256" key="3">
    <source>
        <dbReference type="ARBA" id="ARBA00023157"/>
    </source>
</evidence>
<dbReference type="SMART" id="SM00643">
    <property type="entry name" value="C345C"/>
    <property type="match status" value="1"/>
</dbReference>
<evidence type="ECO:0000256" key="2">
    <source>
        <dbReference type="ARBA" id="ARBA00022525"/>
    </source>
</evidence>
<evidence type="ECO:0000313" key="6">
    <source>
        <dbReference type="Proteomes" id="UP000594220"/>
    </source>
</evidence>
<name>A0A7M4EKW2_CROPO</name>
<keyword evidence="3" id="KW-1015">Disulfide bond</keyword>
<protein>
    <recommendedName>
        <fullName evidence="4">NTR domain-containing protein</fullName>
    </recommendedName>
</protein>
<dbReference type="GO" id="GO:0005576">
    <property type="term" value="C:extracellular region"/>
    <property type="evidence" value="ECO:0007669"/>
    <property type="project" value="UniProtKB-SubCell"/>
</dbReference>
<dbReference type="GeneTree" id="ENSGT01030000235045"/>
<feature type="domain" description="NTR" evidence="4">
    <location>
        <begin position="1"/>
        <end position="128"/>
    </location>
</feature>
<dbReference type="Gene3D" id="2.40.50.120">
    <property type="match status" value="1"/>
</dbReference>
<dbReference type="Proteomes" id="UP000594220">
    <property type="component" value="Unplaced"/>
</dbReference>
<evidence type="ECO:0000259" key="4">
    <source>
        <dbReference type="PROSITE" id="PS50189"/>
    </source>
</evidence>
<reference evidence="5" key="1">
    <citation type="submission" date="2025-08" db="UniProtKB">
        <authorList>
            <consortium name="Ensembl"/>
        </authorList>
    </citation>
    <scope>IDENTIFICATION</scope>
</reference>
<keyword evidence="6" id="KW-1185">Reference proteome</keyword>
<evidence type="ECO:0000256" key="1">
    <source>
        <dbReference type="ARBA" id="ARBA00004613"/>
    </source>
</evidence>
<dbReference type="InterPro" id="IPR008993">
    <property type="entry name" value="TIMP-like_OB-fold"/>
</dbReference>
<dbReference type="SUPFAM" id="SSF50242">
    <property type="entry name" value="TIMP-like"/>
    <property type="match status" value="1"/>
</dbReference>
<dbReference type="PROSITE" id="PS50189">
    <property type="entry name" value="NTR"/>
    <property type="match status" value="1"/>
</dbReference>
<dbReference type="Ensembl" id="ENSCPRT00005012583.1">
    <property type="protein sequence ID" value="ENSCPRP00005010672.1"/>
    <property type="gene ID" value="ENSCPRG00005007629.1"/>
</dbReference>